<accession>A0A1Y3P142</accession>
<reference evidence="2 3" key="1">
    <citation type="journal article" date="2017" name="Syst. Appl. Microbiol.">
        <title>Pseudomonas caspiana sp. nov., a citrus pathogen in the Pseudomonas syringae phylogenetic group.</title>
        <authorList>
            <person name="Busquets A."/>
            <person name="Gomila M."/>
            <person name="Beiki F."/>
            <person name="Mulet M."/>
            <person name="Rahimian H."/>
            <person name="Garcia-Valdes E."/>
            <person name="Lalucat J."/>
        </authorList>
    </citation>
    <scope>NUCLEOTIDE SEQUENCE [LARGE SCALE GENOMIC DNA]</scope>
    <source>
        <strain evidence="2 3">FBF102</strain>
    </source>
</reference>
<dbReference type="EMBL" id="LOHF01000016">
    <property type="protein sequence ID" value="OUM72462.1"/>
    <property type="molecule type" value="Genomic_DNA"/>
</dbReference>
<sequence length="236" mass="27024">MSVSLSQGHDQAWEQPMHIPPTQVGQRFQRLVARQAAMSRAQLCDQQAALLGPQGKFSMFSRQVTAQGRQAPGLTGTKEFEDFDRQQQVEKAADFVLGLHQRRTLGDNPFHDLSRQELCCMVFDELAACTLAERFAAWQALRHRDSLYFISLIATTRHTVERRLVFTGLLEHFDALLPIEQSIYPLGYRRAQQNHLDREEALYGRLELPKTVSELLEEHTPDWILKNFCMSKAAVD</sequence>
<feature type="region of interest" description="Disordered" evidence="1">
    <location>
        <begin position="1"/>
        <end position="20"/>
    </location>
</feature>
<proteinExistence type="predicted"/>
<dbReference type="AlphaFoldDB" id="A0A1Y3P142"/>
<protein>
    <submittedName>
        <fullName evidence="2">Uncharacterized protein</fullName>
    </submittedName>
</protein>
<evidence type="ECO:0000313" key="2">
    <source>
        <dbReference type="EMBL" id="OUM72462.1"/>
    </source>
</evidence>
<keyword evidence="3" id="KW-1185">Reference proteome</keyword>
<name>A0A1Y3P142_9PSED</name>
<evidence type="ECO:0000256" key="1">
    <source>
        <dbReference type="SAM" id="MobiDB-lite"/>
    </source>
</evidence>
<comment type="caution">
    <text evidence="2">The sequence shown here is derived from an EMBL/GenBank/DDBJ whole genome shotgun (WGS) entry which is preliminary data.</text>
</comment>
<dbReference type="RefSeq" id="WP_238599601.1">
    <property type="nucleotide sequence ID" value="NZ_JBJGBV010000004.1"/>
</dbReference>
<gene>
    <name evidence="2" type="ORF">AUC60_17980</name>
</gene>
<organism evidence="2 3">
    <name type="scientific">Pseudomonas caspiana</name>
    <dbReference type="NCBI Taxonomy" id="1451454"/>
    <lineage>
        <taxon>Bacteria</taxon>
        <taxon>Pseudomonadati</taxon>
        <taxon>Pseudomonadota</taxon>
        <taxon>Gammaproteobacteria</taxon>
        <taxon>Pseudomonadales</taxon>
        <taxon>Pseudomonadaceae</taxon>
        <taxon>Pseudomonas</taxon>
    </lineage>
</organism>
<dbReference type="Proteomes" id="UP000195440">
    <property type="component" value="Unassembled WGS sequence"/>
</dbReference>
<evidence type="ECO:0000313" key="3">
    <source>
        <dbReference type="Proteomes" id="UP000195440"/>
    </source>
</evidence>